<dbReference type="RefSeq" id="WP_100163030.1">
    <property type="nucleotide sequence ID" value="NZ_PGTB01000055.1"/>
</dbReference>
<comment type="caution">
    <text evidence="1">The sequence shown here is derived from an EMBL/GenBank/DDBJ whole genome shotgun (WGS) entry which is preliminary data.</text>
</comment>
<dbReference type="EMBL" id="PGTB01000055">
    <property type="protein sequence ID" value="PJE36122.1"/>
    <property type="molecule type" value="Genomic_DNA"/>
</dbReference>
<dbReference type="AlphaFoldDB" id="A0A2M8J025"/>
<reference evidence="1 2" key="1">
    <citation type="journal article" date="2018" name="Int. J. Syst. Evol. Microbiol.">
        <title>Pseudooceanicola lipolyticus sp. nov., a marine alphaproteobacterium, reclassification of Oceanicola flagellatus as Pseudooceanicola flagellatus comb. nov. and emended description of the genus Pseudooceanicola.</title>
        <authorList>
            <person name="Huang M.-M."/>
            <person name="Guo L.-L."/>
            <person name="Wu Y.-H."/>
            <person name="Lai Q.-L."/>
            <person name="Shao Z.-Z."/>
            <person name="Wang C.-S."/>
            <person name="Wu M."/>
            <person name="Xu X.-W."/>
        </authorList>
    </citation>
    <scope>NUCLEOTIDE SEQUENCE [LARGE SCALE GENOMIC DNA]</scope>
    <source>
        <strain evidence="1 2">157</strain>
    </source>
</reference>
<name>A0A2M8J025_9RHOB</name>
<dbReference type="Proteomes" id="UP000231553">
    <property type="component" value="Unassembled WGS sequence"/>
</dbReference>
<evidence type="ECO:0000313" key="1">
    <source>
        <dbReference type="EMBL" id="PJE36122.1"/>
    </source>
</evidence>
<accession>A0A2M8J025</accession>
<dbReference type="OrthoDB" id="7734559at2"/>
<evidence type="ECO:0008006" key="3">
    <source>
        <dbReference type="Google" id="ProtNLM"/>
    </source>
</evidence>
<gene>
    <name evidence="1" type="ORF">CVM52_13555</name>
</gene>
<sequence length="426" mass="46905">MHEYLSRLLEQLSDKLHMLWTRLGGASGAEEPEPVYALPRPDHADKLTIPVCEAAADETAQREAQARGQFLARQERWDDLIDEIRNADKARAATPGGAPIAELLAFGARSDVVLAAEHALQEGKPAADAPLLTGIKALETVRRESPADPYLSLIVALAHLDLGWAWRGTGWDAALPQLNRNRCIAHFDRARDLLAPYDGVDLDSPLIASAHCALLAGRRDARSRVSGDYEALIDLDPNNPRHMRALGYHLLPRWFGSYDELELQARRTAARTQAIWGSGGYTWVCFDAIGIDEDACAKVDVGFFIEGLKDIAMARPEQEMINLLAAYCAVVIRQGLGASTEADLARLQIADCAYWLVREHLTEVHPMVWAHALDGFDNNIRVSSVNRFAARGRRSALQAIGDLFREEIAQGCHVTFTAEGPRLDPA</sequence>
<organism evidence="1 2">
    <name type="scientific">Pseudooceanicola lipolyticus</name>
    <dbReference type="NCBI Taxonomy" id="2029104"/>
    <lineage>
        <taxon>Bacteria</taxon>
        <taxon>Pseudomonadati</taxon>
        <taxon>Pseudomonadota</taxon>
        <taxon>Alphaproteobacteria</taxon>
        <taxon>Rhodobacterales</taxon>
        <taxon>Paracoccaceae</taxon>
        <taxon>Pseudooceanicola</taxon>
    </lineage>
</organism>
<keyword evidence="2" id="KW-1185">Reference proteome</keyword>
<evidence type="ECO:0000313" key="2">
    <source>
        <dbReference type="Proteomes" id="UP000231553"/>
    </source>
</evidence>
<protein>
    <recommendedName>
        <fullName evidence="3">DUF4034 domain-containing protein</fullName>
    </recommendedName>
</protein>
<proteinExistence type="predicted"/>